<evidence type="ECO:0000313" key="1">
    <source>
        <dbReference type="EMBL" id="TWT75203.1"/>
    </source>
</evidence>
<organism evidence="1 2">
    <name type="scientific">Allorhodopirellula solitaria</name>
    <dbReference type="NCBI Taxonomy" id="2527987"/>
    <lineage>
        <taxon>Bacteria</taxon>
        <taxon>Pseudomonadati</taxon>
        <taxon>Planctomycetota</taxon>
        <taxon>Planctomycetia</taxon>
        <taxon>Pirellulales</taxon>
        <taxon>Pirellulaceae</taxon>
        <taxon>Allorhodopirellula</taxon>
    </lineage>
</organism>
<keyword evidence="2" id="KW-1185">Reference proteome</keyword>
<evidence type="ECO:0000313" key="2">
    <source>
        <dbReference type="Proteomes" id="UP000318053"/>
    </source>
</evidence>
<sequence length="63" mass="6507">MLKQAYVRGALAVTASVMIAVVSTGCDRKETVLDVDTPGGGGVEVERNKETGAVTVDVDESNP</sequence>
<protein>
    <submittedName>
        <fullName evidence="1">Uncharacterized protein</fullName>
    </submittedName>
</protein>
<gene>
    <name evidence="1" type="ORF">CA85_04920</name>
</gene>
<name>A0A5C5YJX6_9BACT</name>
<comment type="caution">
    <text evidence="1">The sequence shown here is derived from an EMBL/GenBank/DDBJ whole genome shotgun (WGS) entry which is preliminary data.</text>
</comment>
<dbReference type="OrthoDB" id="291603at2"/>
<accession>A0A5C5YJX6</accession>
<dbReference type="PROSITE" id="PS51257">
    <property type="entry name" value="PROKAR_LIPOPROTEIN"/>
    <property type="match status" value="1"/>
</dbReference>
<dbReference type="RefSeq" id="WP_146389667.1">
    <property type="nucleotide sequence ID" value="NZ_SJPK01000001.1"/>
</dbReference>
<dbReference type="EMBL" id="SJPK01000001">
    <property type="protein sequence ID" value="TWT75203.1"/>
    <property type="molecule type" value="Genomic_DNA"/>
</dbReference>
<dbReference type="Proteomes" id="UP000318053">
    <property type="component" value="Unassembled WGS sequence"/>
</dbReference>
<reference evidence="1 2" key="1">
    <citation type="submission" date="2019-02" db="EMBL/GenBank/DDBJ databases">
        <title>Deep-cultivation of Planctomycetes and their phenomic and genomic characterization uncovers novel biology.</title>
        <authorList>
            <person name="Wiegand S."/>
            <person name="Jogler M."/>
            <person name="Boedeker C."/>
            <person name="Pinto D."/>
            <person name="Vollmers J."/>
            <person name="Rivas-Marin E."/>
            <person name="Kohn T."/>
            <person name="Peeters S.H."/>
            <person name="Heuer A."/>
            <person name="Rast P."/>
            <person name="Oberbeckmann S."/>
            <person name="Bunk B."/>
            <person name="Jeske O."/>
            <person name="Meyerdierks A."/>
            <person name="Storesund J.E."/>
            <person name="Kallscheuer N."/>
            <person name="Luecker S."/>
            <person name="Lage O.M."/>
            <person name="Pohl T."/>
            <person name="Merkel B.J."/>
            <person name="Hornburger P."/>
            <person name="Mueller R.-W."/>
            <person name="Bruemmer F."/>
            <person name="Labrenz M."/>
            <person name="Spormann A.M."/>
            <person name="Op Den Camp H."/>
            <person name="Overmann J."/>
            <person name="Amann R."/>
            <person name="Jetten M.S.M."/>
            <person name="Mascher T."/>
            <person name="Medema M.H."/>
            <person name="Devos D.P."/>
            <person name="Kaster A.-K."/>
            <person name="Ovreas L."/>
            <person name="Rohde M."/>
            <person name="Galperin M.Y."/>
            <person name="Jogler C."/>
        </authorList>
    </citation>
    <scope>NUCLEOTIDE SEQUENCE [LARGE SCALE GENOMIC DNA]</scope>
    <source>
        <strain evidence="1 2">CA85</strain>
    </source>
</reference>
<dbReference type="AlphaFoldDB" id="A0A5C5YJX6"/>
<proteinExistence type="predicted"/>